<feature type="region of interest" description="Disordered" evidence="10">
    <location>
        <begin position="138"/>
        <end position="157"/>
    </location>
</feature>
<dbReference type="Pfam" id="PF08334">
    <property type="entry name" value="T2SSG"/>
    <property type="match status" value="1"/>
</dbReference>
<dbReference type="GO" id="GO:0015628">
    <property type="term" value="P:protein secretion by the type II secretion system"/>
    <property type="evidence" value="ECO:0007669"/>
    <property type="project" value="InterPro"/>
</dbReference>
<comment type="caution">
    <text evidence="13">The sequence shown here is derived from an EMBL/GenBank/DDBJ whole genome shotgun (WGS) entry which is preliminary data.</text>
</comment>
<feature type="domain" description="Type II secretion system protein GspG C-terminal" evidence="12">
    <location>
        <begin position="49"/>
        <end position="156"/>
    </location>
</feature>
<reference evidence="13 14" key="1">
    <citation type="submission" date="2018-07" db="EMBL/GenBank/DDBJ databases">
        <title>Genomic Encyclopedia of Type Strains, Phase IV (KMG-IV): sequencing the most valuable type-strain genomes for metagenomic binning, comparative biology and taxonomic classification.</title>
        <authorList>
            <person name="Goeker M."/>
        </authorList>
    </citation>
    <scope>NUCLEOTIDE SEQUENCE [LARGE SCALE GENOMIC DNA]</scope>
    <source>
        <strain evidence="13 14">DSM 21634</strain>
    </source>
</reference>
<keyword evidence="4" id="KW-1003">Cell membrane</keyword>
<evidence type="ECO:0000256" key="1">
    <source>
        <dbReference type="ARBA" id="ARBA00004377"/>
    </source>
</evidence>
<evidence type="ECO:0000256" key="8">
    <source>
        <dbReference type="ARBA" id="ARBA00022989"/>
    </source>
</evidence>
<evidence type="ECO:0000256" key="2">
    <source>
        <dbReference type="ARBA" id="ARBA00009984"/>
    </source>
</evidence>
<evidence type="ECO:0000313" key="14">
    <source>
        <dbReference type="Proteomes" id="UP000252884"/>
    </source>
</evidence>
<dbReference type="PROSITE" id="PS00409">
    <property type="entry name" value="PROKAR_NTER_METHYL"/>
    <property type="match status" value="1"/>
</dbReference>
<evidence type="ECO:0000256" key="11">
    <source>
        <dbReference type="SAM" id="Phobius"/>
    </source>
</evidence>
<dbReference type="GO" id="GO:0015627">
    <property type="term" value="C:type II protein secretion system complex"/>
    <property type="evidence" value="ECO:0007669"/>
    <property type="project" value="InterPro"/>
</dbReference>
<feature type="transmembrane region" description="Helical" evidence="11">
    <location>
        <begin position="25"/>
        <end position="47"/>
    </location>
</feature>
<evidence type="ECO:0000256" key="4">
    <source>
        <dbReference type="ARBA" id="ARBA00022475"/>
    </source>
</evidence>
<accession>A0A368Y5T9</accession>
<dbReference type="InterPro" id="IPR013545">
    <property type="entry name" value="T2SS_protein-GspG_C"/>
</dbReference>
<keyword evidence="5" id="KW-0488">Methylation</keyword>
<dbReference type="InterPro" id="IPR045584">
    <property type="entry name" value="Pilin-like"/>
</dbReference>
<evidence type="ECO:0000256" key="9">
    <source>
        <dbReference type="ARBA" id="ARBA00023136"/>
    </source>
</evidence>
<evidence type="ECO:0000256" key="7">
    <source>
        <dbReference type="ARBA" id="ARBA00022692"/>
    </source>
</evidence>
<dbReference type="PRINTS" id="PR00813">
    <property type="entry name" value="BCTERIALGSPG"/>
</dbReference>
<feature type="compositionally biased region" description="Basic and acidic residues" evidence="10">
    <location>
        <begin position="147"/>
        <end position="157"/>
    </location>
</feature>
<dbReference type="EMBL" id="QPJK01000002">
    <property type="protein sequence ID" value="RCW74197.1"/>
    <property type="molecule type" value="Genomic_DNA"/>
</dbReference>
<dbReference type="SUPFAM" id="SSF54523">
    <property type="entry name" value="Pili subunits"/>
    <property type="match status" value="1"/>
</dbReference>
<proteinExistence type="inferred from homology"/>
<dbReference type="PANTHER" id="PTHR30093">
    <property type="entry name" value="GENERAL SECRETION PATHWAY PROTEIN G"/>
    <property type="match status" value="1"/>
</dbReference>
<dbReference type="PANTHER" id="PTHR30093:SF44">
    <property type="entry name" value="TYPE II SECRETION SYSTEM CORE PROTEIN G"/>
    <property type="match status" value="1"/>
</dbReference>
<dbReference type="InterPro" id="IPR012902">
    <property type="entry name" value="N_methyl_site"/>
</dbReference>
<dbReference type="Pfam" id="PF07963">
    <property type="entry name" value="N_methyl"/>
    <property type="match status" value="1"/>
</dbReference>
<keyword evidence="6" id="KW-0997">Cell inner membrane</keyword>
<keyword evidence="7 11" id="KW-0812">Transmembrane</keyword>
<name>A0A368Y5T9_9BURK</name>
<evidence type="ECO:0000256" key="5">
    <source>
        <dbReference type="ARBA" id="ARBA00022481"/>
    </source>
</evidence>
<dbReference type="GO" id="GO:0005886">
    <property type="term" value="C:plasma membrane"/>
    <property type="evidence" value="ECO:0007669"/>
    <property type="project" value="UniProtKB-SubCell"/>
</dbReference>
<evidence type="ECO:0000256" key="6">
    <source>
        <dbReference type="ARBA" id="ARBA00022519"/>
    </source>
</evidence>
<evidence type="ECO:0000313" key="13">
    <source>
        <dbReference type="EMBL" id="RCW74197.1"/>
    </source>
</evidence>
<evidence type="ECO:0000259" key="12">
    <source>
        <dbReference type="Pfam" id="PF08334"/>
    </source>
</evidence>
<comment type="subcellular location">
    <subcellularLocation>
        <location evidence="1">Cell inner membrane</location>
        <topology evidence="1">Single-pass membrane protein</topology>
    </subcellularLocation>
</comment>
<dbReference type="Gene3D" id="3.30.700.10">
    <property type="entry name" value="Glycoprotein, Type 4 Pilin"/>
    <property type="match status" value="1"/>
</dbReference>
<protein>
    <recommendedName>
        <fullName evidence="3">Type II secretion system core protein G</fullName>
    </recommendedName>
</protein>
<organism evidence="13 14">
    <name type="scientific">Pseudorhodoferax soli</name>
    <dbReference type="NCBI Taxonomy" id="545864"/>
    <lineage>
        <taxon>Bacteria</taxon>
        <taxon>Pseudomonadati</taxon>
        <taxon>Pseudomonadota</taxon>
        <taxon>Betaproteobacteria</taxon>
        <taxon>Burkholderiales</taxon>
        <taxon>Comamonadaceae</taxon>
    </lineage>
</organism>
<dbReference type="AlphaFoldDB" id="A0A368Y5T9"/>
<evidence type="ECO:0000256" key="3">
    <source>
        <dbReference type="ARBA" id="ARBA00020042"/>
    </source>
</evidence>
<gene>
    <name evidence="13" type="ORF">DES41_102518</name>
</gene>
<dbReference type="InterPro" id="IPR000983">
    <property type="entry name" value="Bac_GSPG_pilin"/>
</dbReference>
<dbReference type="NCBIfam" id="TIGR01710">
    <property type="entry name" value="typeII_sec_gspG"/>
    <property type="match status" value="1"/>
</dbReference>
<dbReference type="OrthoDB" id="9795612at2"/>
<dbReference type="Proteomes" id="UP000252884">
    <property type="component" value="Unassembled WGS sequence"/>
</dbReference>
<keyword evidence="9 11" id="KW-0472">Membrane</keyword>
<dbReference type="InterPro" id="IPR010054">
    <property type="entry name" value="Type2_sec_GspG"/>
</dbReference>
<keyword evidence="8 11" id="KW-1133">Transmembrane helix</keyword>
<comment type="similarity">
    <text evidence="2">Belongs to the GSP G family.</text>
</comment>
<keyword evidence="14" id="KW-1185">Reference proteome</keyword>
<dbReference type="NCBIfam" id="TIGR02532">
    <property type="entry name" value="IV_pilin_GFxxxE"/>
    <property type="match status" value="1"/>
</dbReference>
<evidence type="ECO:0000256" key="10">
    <source>
        <dbReference type="SAM" id="MobiDB-lite"/>
    </source>
</evidence>
<sequence length="157" mass="17311">MERFAPAALHISMNLLSRSRRRIQAGFTLIELMVVLVIIGVLAALIVPNVLDRADDARATAAKTDVTNLVQALRMYRLDNQRYPTGEQGLQALLVKPTTNPAPINWKPYLEKLPNDPWGRPYQYLNPGVKGEIDVMSFGADGQPGGEGKDADIGSWQ</sequence>